<evidence type="ECO:0000313" key="5">
    <source>
        <dbReference type="Proteomes" id="UP000594454"/>
    </source>
</evidence>
<evidence type="ECO:0000256" key="2">
    <source>
        <dbReference type="PROSITE-ProRule" id="PRU00497"/>
    </source>
</evidence>
<name>A0A7R8UHP7_HERIL</name>
<dbReference type="InterPro" id="IPR031311">
    <property type="entry name" value="CHIT_BIND_RR_consensus"/>
</dbReference>
<dbReference type="PANTHER" id="PTHR12236:SF81">
    <property type="entry name" value="CUTICLE PROTEIN 19-LIKE PROTEIN"/>
    <property type="match status" value="1"/>
</dbReference>
<accession>A0A7R8UHP7</accession>
<organism evidence="4 5">
    <name type="scientific">Hermetia illucens</name>
    <name type="common">Black soldier fly</name>
    <dbReference type="NCBI Taxonomy" id="343691"/>
    <lineage>
        <taxon>Eukaryota</taxon>
        <taxon>Metazoa</taxon>
        <taxon>Ecdysozoa</taxon>
        <taxon>Arthropoda</taxon>
        <taxon>Hexapoda</taxon>
        <taxon>Insecta</taxon>
        <taxon>Pterygota</taxon>
        <taxon>Neoptera</taxon>
        <taxon>Endopterygota</taxon>
        <taxon>Diptera</taxon>
        <taxon>Brachycera</taxon>
        <taxon>Stratiomyomorpha</taxon>
        <taxon>Stratiomyidae</taxon>
        <taxon>Hermetiinae</taxon>
        <taxon>Hermetia</taxon>
    </lineage>
</organism>
<sequence>MLLNQRLTLIHAALLLSIVRFAHSTSSHLSYAPEFEHPEYAFSYGVKDLHTGDVKSQWESRDNGIIKGRYSILEPDGSIRTVDYTADSKNGFNAVVKTHGPNIHPIMETAHSGVIHPNHELSHSKINHYGKNQDHILLTSNLQLAEEISKDVEDTQPEIEVKQSVEPEIQYGQNVEQPEVPAEAEYFEPSEEVRPEIKSVPAPDLSGFQPIPSHGGFSDDQEPWKAIINEDTAKYYDRVKEEYHQDEPQATIRVLPETFYQPKALASLNTNFISSQPAFAEEMVPSYSQPSKVRGKLHTTPGLRYFANNNKQKKFKRGHNKSIFSNHFPRKPRMLGRHKEGPLYFGSNLKEQRQASSRIVQSMLKRDKMHIVPNYASYNSDRYL</sequence>
<dbReference type="EMBL" id="LR899010">
    <property type="protein sequence ID" value="CAD7080742.1"/>
    <property type="molecule type" value="Genomic_DNA"/>
</dbReference>
<dbReference type="GO" id="GO:0005615">
    <property type="term" value="C:extracellular space"/>
    <property type="evidence" value="ECO:0007669"/>
    <property type="project" value="TreeGrafter"/>
</dbReference>
<dbReference type="PROSITE" id="PS51155">
    <property type="entry name" value="CHIT_BIND_RR_2"/>
    <property type="match status" value="1"/>
</dbReference>
<keyword evidence="1 2" id="KW-0193">Cuticle</keyword>
<dbReference type="PRINTS" id="PR00947">
    <property type="entry name" value="CUTICLE"/>
</dbReference>
<feature type="signal peptide" evidence="3">
    <location>
        <begin position="1"/>
        <end position="24"/>
    </location>
</feature>
<gene>
    <name evidence="4" type="ORF">HERILL_LOCUS3882</name>
</gene>
<dbReference type="InParanoid" id="A0A7R8UHP7"/>
<dbReference type="FunCoup" id="A0A7R8UHP7">
    <property type="interactions" value="59"/>
</dbReference>
<dbReference type="AlphaFoldDB" id="A0A7R8UHP7"/>
<dbReference type="Proteomes" id="UP000594454">
    <property type="component" value="Chromosome 2"/>
</dbReference>
<dbReference type="GO" id="GO:0042302">
    <property type="term" value="F:structural constituent of cuticle"/>
    <property type="evidence" value="ECO:0007669"/>
    <property type="project" value="UniProtKB-UniRule"/>
</dbReference>
<dbReference type="OrthoDB" id="6382835at2759"/>
<dbReference type="PANTHER" id="PTHR12236">
    <property type="entry name" value="STRUCTURAL CONTITUENT OF CUTICLE"/>
    <property type="match status" value="1"/>
</dbReference>
<dbReference type="GO" id="GO:0031012">
    <property type="term" value="C:extracellular matrix"/>
    <property type="evidence" value="ECO:0007669"/>
    <property type="project" value="TreeGrafter"/>
</dbReference>
<keyword evidence="3" id="KW-0732">Signal</keyword>
<dbReference type="Pfam" id="PF00379">
    <property type="entry name" value="Chitin_bind_4"/>
    <property type="match status" value="1"/>
</dbReference>
<proteinExistence type="predicted"/>
<keyword evidence="5" id="KW-1185">Reference proteome</keyword>
<evidence type="ECO:0000256" key="3">
    <source>
        <dbReference type="SAM" id="SignalP"/>
    </source>
</evidence>
<dbReference type="InterPro" id="IPR000618">
    <property type="entry name" value="Insect_cuticle"/>
</dbReference>
<feature type="chain" id="PRO_5031035514" evidence="3">
    <location>
        <begin position="25"/>
        <end position="384"/>
    </location>
</feature>
<dbReference type="InterPro" id="IPR051217">
    <property type="entry name" value="Insect_Cuticle_Struc_Prot"/>
</dbReference>
<dbReference type="PROSITE" id="PS00233">
    <property type="entry name" value="CHIT_BIND_RR_1"/>
    <property type="match status" value="1"/>
</dbReference>
<reference evidence="4 5" key="1">
    <citation type="submission" date="2020-11" db="EMBL/GenBank/DDBJ databases">
        <authorList>
            <person name="Wallbank WR R."/>
            <person name="Pardo Diaz C."/>
            <person name="Kozak K."/>
            <person name="Martin S."/>
            <person name="Jiggins C."/>
            <person name="Moest M."/>
            <person name="Warren A I."/>
            <person name="Generalovic N T."/>
            <person name="Byers J.R.P. K."/>
            <person name="Montejo-Kovacevich G."/>
            <person name="Yen C E."/>
        </authorList>
    </citation>
    <scope>NUCLEOTIDE SEQUENCE [LARGE SCALE GENOMIC DNA]</scope>
</reference>
<protein>
    <submittedName>
        <fullName evidence="4">Uncharacterized protein</fullName>
    </submittedName>
</protein>
<evidence type="ECO:0000256" key="1">
    <source>
        <dbReference type="ARBA" id="ARBA00022460"/>
    </source>
</evidence>
<evidence type="ECO:0000313" key="4">
    <source>
        <dbReference type="EMBL" id="CAD7080742.1"/>
    </source>
</evidence>